<sequence>MLIQNMGVRTQAAEALFLHRNTLLYRIRKIEQLLNCDLSNGEELIKLAIALKVAV</sequence>
<dbReference type="InterPro" id="IPR025736">
    <property type="entry name" value="PucR_C-HTH_dom"/>
</dbReference>
<dbReference type="Pfam" id="PF13556">
    <property type="entry name" value="HTH_30"/>
    <property type="match status" value="1"/>
</dbReference>
<dbReference type="InterPro" id="IPR051448">
    <property type="entry name" value="CdaR-like_regulators"/>
</dbReference>
<evidence type="ECO:0000259" key="1">
    <source>
        <dbReference type="Pfam" id="PF13556"/>
    </source>
</evidence>
<comment type="caution">
    <text evidence="2">The sequence shown here is derived from an EMBL/GenBank/DDBJ whole genome shotgun (WGS) entry which is preliminary data.</text>
</comment>
<feature type="domain" description="PucR C-terminal helix-turn-helix" evidence="1">
    <location>
        <begin position="3"/>
        <end position="53"/>
    </location>
</feature>
<protein>
    <submittedName>
        <fullName evidence="2">Protein containing Helix-turn-helix, Fis-type domain protein</fullName>
    </submittedName>
</protein>
<proteinExistence type="predicted"/>
<name>J9FVE7_9ZZZZ</name>
<dbReference type="InterPro" id="IPR042070">
    <property type="entry name" value="PucR_C-HTH_sf"/>
</dbReference>
<dbReference type="Gene3D" id="1.10.10.2840">
    <property type="entry name" value="PucR C-terminal helix-turn-helix domain"/>
    <property type="match status" value="1"/>
</dbReference>
<evidence type="ECO:0000313" key="2">
    <source>
        <dbReference type="EMBL" id="EJW91354.1"/>
    </source>
</evidence>
<dbReference type="PANTHER" id="PTHR33744">
    <property type="entry name" value="CARBOHYDRATE DIACID REGULATOR"/>
    <property type="match status" value="1"/>
</dbReference>
<gene>
    <name evidence="2" type="ORF">EVA_20539</name>
</gene>
<dbReference type="AlphaFoldDB" id="J9FVE7"/>
<organism evidence="2">
    <name type="scientific">gut metagenome</name>
    <dbReference type="NCBI Taxonomy" id="749906"/>
    <lineage>
        <taxon>unclassified sequences</taxon>
        <taxon>metagenomes</taxon>
        <taxon>organismal metagenomes</taxon>
    </lineage>
</organism>
<accession>J9FVE7</accession>
<reference evidence="2" key="1">
    <citation type="journal article" date="2012" name="PLoS ONE">
        <title>Gene sets for utilization of primary and secondary nutrition supplies in the distal gut of endangered iberian lynx.</title>
        <authorList>
            <person name="Alcaide M."/>
            <person name="Messina E."/>
            <person name="Richter M."/>
            <person name="Bargiela R."/>
            <person name="Peplies J."/>
            <person name="Huws S.A."/>
            <person name="Newbold C.J."/>
            <person name="Golyshin P.N."/>
            <person name="Simon M.A."/>
            <person name="Lopez G."/>
            <person name="Yakimov M.M."/>
            <person name="Ferrer M."/>
        </authorList>
    </citation>
    <scope>NUCLEOTIDE SEQUENCE</scope>
</reference>
<dbReference type="EMBL" id="AMCI01008239">
    <property type="protein sequence ID" value="EJW91354.1"/>
    <property type="molecule type" value="Genomic_DNA"/>
</dbReference>